<evidence type="ECO:0000256" key="4">
    <source>
        <dbReference type="ARBA" id="ARBA00022795"/>
    </source>
</evidence>
<dbReference type="SUPFAM" id="SSF101498">
    <property type="entry name" value="Anti-sigma factor FlgM"/>
    <property type="match status" value="1"/>
</dbReference>
<keyword evidence="6" id="KW-0804">Transcription</keyword>
<dbReference type="InterPro" id="IPR007412">
    <property type="entry name" value="FlgM"/>
</dbReference>
<feature type="non-terminal residue" evidence="9">
    <location>
        <position position="92"/>
    </location>
</feature>
<comment type="similarity">
    <text evidence="1">Belongs to the FlgM family.</text>
</comment>
<feature type="region of interest" description="Disordered" evidence="7">
    <location>
        <begin position="17"/>
        <end position="43"/>
    </location>
</feature>
<dbReference type="AlphaFoldDB" id="A0A382F1W7"/>
<gene>
    <name evidence="9" type="ORF">METZ01_LOCUS209047</name>
</gene>
<evidence type="ECO:0000256" key="2">
    <source>
        <dbReference type="ARBA" id="ARBA00017823"/>
    </source>
</evidence>
<evidence type="ECO:0000256" key="1">
    <source>
        <dbReference type="ARBA" id="ARBA00005322"/>
    </source>
</evidence>
<accession>A0A382F1W7</accession>
<proteinExistence type="inferred from homology"/>
<feature type="domain" description="Anti-sigma-28 factor FlgM C-terminal" evidence="8">
    <location>
        <begin position="48"/>
        <end position="90"/>
    </location>
</feature>
<keyword evidence="4" id="KW-1005">Bacterial flagellum biogenesis</keyword>
<keyword evidence="3" id="KW-0678">Repressor</keyword>
<dbReference type="NCBIfam" id="TIGR03824">
    <property type="entry name" value="FlgM_jcvi"/>
    <property type="match status" value="1"/>
</dbReference>
<sequence>VEVDMKIYDTAGKIKITKYPTPPQVQSGGNSRGPAGSDGPIKTSSFVMDKMKARIASEPEVRSDRVAKLKEQIKSGDYKVDTQKLVRNMLVE</sequence>
<reference evidence="9" key="1">
    <citation type="submission" date="2018-05" db="EMBL/GenBank/DDBJ databases">
        <authorList>
            <person name="Lanie J.A."/>
            <person name="Ng W.-L."/>
            <person name="Kazmierczak K.M."/>
            <person name="Andrzejewski T.M."/>
            <person name="Davidsen T.M."/>
            <person name="Wayne K.J."/>
            <person name="Tettelin H."/>
            <person name="Glass J.I."/>
            <person name="Rusch D."/>
            <person name="Podicherti R."/>
            <person name="Tsui H.-C.T."/>
            <person name="Winkler M.E."/>
        </authorList>
    </citation>
    <scope>NUCLEOTIDE SEQUENCE</scope>
</reference>
<dbReference type="InterPro" id="IPR035890">
    <property type="entry name" value="Anti-sigma-28_factor_FlgM_sf"/>
</dbReference>
<evidence type="ECO:0000256" key="3">
    <source>
        <dbReference type="ARBA" id="ARBA00022491"/>
    </source>
</evidence>
<feature type="non-terminal residue" evidence="9">
    <location>
        <position position="1"/>
    </location>
</feature>
<evidence type="ECO:0000256" key="6">
    <source>
        <dbReference type="ARBA" id="ARBA00023163"/>
    </source>
</evidence>
<evidence type="ECO:0000256" key="5">
    <source>
        <dbReference type="ARBA" id="ARBA00023015"/>
    </source>
</evidence>
<dbReference type="InterPro" id="IPR031316">
    <property type="entry name" value="FlgM_C"/>
</dbReference>
<keyword evidence="5" id="KW-0805">Transcription regulation</keyword>
<dbReference type="GO" id="GO:0044781">
    <property type="term" value="P:bacterial-type flagellum organization"/>
    <property type="evidence" value="ECO:0007669"/>
    <property type="project" value="UniProtKB-KW"/>
</dbReference>
<name>A0A382F1W7_9ZZZZ</name>
<dbReference type="EMBL" id="UINC01047212">
    <property type="protein sequence ID" value="SVB56193.1"/>
    <property type="molecule type" value="Genomic_DNA"/>
</dbReference>
<evidence type="ECO:0000256" key="7">
    <source>
        <dbReference type="SAM" id="MobiDB-lite"/>
    </source>
</evidence>
<organism evidence="9">
    <name type="scientific">marine metagenome</name>
    <dbReference type="NCBI Taxonomy" id="408172"/>
    <lineage>
        <taxon>unclassified sequences</taxon>
        <taxon>metagenomes</taxon>
        <taxon>ecological metagenomes</taxon>
    </lineage>
</organism>
<dbReference type="GO" id="GO:0045892">
    <property type="term" value="P:negative regulation of DNA-templated transcription"/>
    <property type="evidence" value="ECO:0007669"/>
    <property type="project" value="InterPro"/>
</dbReference>
<evidence type="ECO:0000313" key="9">
    <source>
        <dbReference type="EMBL" id="SVB56193.1"/>
    </source>
</evidence>
<evidence type="ECO:0000259" key="8">
    <source>
        <dbReference type="Pfam" id="PF04316"/>
    </source>
</evidence>
<protein>
    <recommendedName>
        <fullName evidence="2">Negative regulator of flagellin synthesis</fullName>
    </recommendedName>
</protein>
<dbReference type="Pfam" id="PF04316">
    <property type="entry name" value="FlgM"/>
    <property type="match status" value="1"/>
</dbReference>